<organism evidence="1 2">
    <name type="scientific">Trifolium medium</name>
    <dbReference type="NCBI Taxonomy" id="97028"/>
    <lineage>
        <taxon>Eukaryota</taxon>
        <taxon>Viridiplantae</taxon>
        <taxon>Streptophyta</taxon>
        <taxon>Embryophyta</taxon>
        <taxon>Tracheophyta</taxon>
        <taxon>Spermatophyta</taxon>
        <taxon>Magnoliopsida</taxon>
        <taxon>eudicotyledons</taxon>
        <taxon>Gunneridae</taxon>
        <taxon>Pentapetalae</taxon>
        <taxon>rosids</taxon>
        <taxon>fabids</taxon>
        <taxon>Fabales</taxon>
        <taxon>Fabaceae</taxon>
        <taxon>Papilionoideae</taxon>
        <taxon>50 kb inversion clade</taxon>
        <taxon>NPAAA clade</taxon>
        <taxon>Hologalegina</taxon>
        <taxon>IRL clade</taxon>
        <taxon>Trifolieae</taxon>
        <taxon>Trifolium</taxon>
    </lineage>
</organism>
<proteinExistence type="predicted"/>
<protein>
    <submittedName>
        <fullName evidence="1">Uncharacterized protein</fullName>
    </submittedName>
</protein>
<dbReference type="Proteomes" id="UP000265520">
    <property type="component" value="Unassembled WGS sequence"/>
</dbReference>
<keyword evidence="2" id="KW-1185">Reference proteome</keyword>
<comment type="caution">
    <text evidence="1">The sequence shown here is derived from an EMBL/GenBank/DDBJ whole genome shotgun (WGS) entry which is preliminary data.</text>
</comment>
<evidence type="ECO:0000313" key="2">
    <source>
        <dbReference type="Proteomes" id="UP000265520"/>
    </source>
</evidence>
<sequence length="29" mass="3271">VQAHIVKLRRQLNLLEGLPPSKQPSGYDL</sequence>
<evidence type="ECO:0000313" key="1">
    <source>
        <dbReference type="EMBL" id="MCI47812.1"/>
    </source>
</evidence>
<reference evidence="1 2" key="1">
    <citation type="journal article" date="2018" name="Front. Plant Sci.">
        <title>Red Clover (Trifolium pratense) and Zigzag Clover (T. medium) - A Picture of Genomic Similarities and Differences.</title>
        <authorList>
            <person name="Dluhosova J."/>
            <person name="Istvanek J."/>
            <person name="Nedelnik J."/>
            <person name="Repkova J."/>
        </authorList>
    </citation>
    <scope>NUCLEOTIDE SEQUENCE [LARGE SCALE GENOMIC DNA]</scope>
    <source>
        <strain evidence="2">cv. 10/8</strain>
        <tissue evidence="1">Leaf</tissue>
    </source>
</reference>
<dbReference type="AlphaFoldDB" id="A0A392SH74"/>
<name>A0A392SH74_9FABA</name>
<accession>A0A392SH74</accession>
<feature type="non-terminal residue" evidence="1">
    <location>
        <position position="1"/>
    </location>
</feature>
<dbReference type="EMBL" id="LXQA010377392">
    <property type="protein sequence ID" value="MCI47812.1"/>
    <property type="molecule type" value="Genomic_DNA"/>
</dbReference>